<dbReference type="GO" id="GO:0003723">
    <property type="term" value="F:RNA binding"/>
    <property type="evidence" value="ECO:0007669"/>
    <property type="project" value="TreeGrafter"/>
</dbReference>
<evidence type="ECO:0000256" key="2">
    <source>
        <dbReference type="ARBA" id="ARBA00022703"/>
    </source>
</evidence>
<dbReference type="GO" id="GO:0043066">
    <property type="term" value="P:negative regulation of apoptotic process"/>
    <property type="evidence" value="ECO:0007669"/>
    <property type="project" value="TreeGrafter"/>
</dbReference>
<keyword evidence="2" id="KW-0053">Apoptosis</keyword>
<gene>
    <name evidence="4" type="ORF">Ocin01_10773</name>
</gene>
<dbReference type="GO" id="GO:0005634">
    <property type="term" value="C:nucleus"/>
    <property type="evidence" value="ECO:0007669"/>
    <property type="project" value="TreeGrafter"/>
</dbReference>
<dbReference type="Proteomes" id="UP000094527">
    <property type="component" value="Unassembled WGS sequence"/>
</dbReference>
<feature type="region of interest" description="Disordered" evidence="3">
    <location>
        <begin position="396"/>
        <end position="449"/>
    </location>
</feature>
<sequence length="449" mass="50210">MTGSGGGSTATTKQRTVSTTDDPSRAAIEKMYKIYEQLNSAEDKSLLEHQFGELLTAVHGSEKEKRLSSQFITRFLEYFPRLEEKAINSLLDLCEDDDVSIRKQAEKDLITVCKKLPHVVPKIADVFAQLMQTNDNSELSVIHNSLVSLLHINAKSAIVGLYAQIKTGEPVVKDRCFKFLTAKLKDLGPEIINLEFEKRLLSETRRILPDLTGEEFKVAMALLNDSKILKTLSGQQAIVDMVANLLDLKKDFDPTEEYSIQKLLILYVLHKLGGQCPEFFSEDPDRLKDFRGRLQYLARATQAYMKKLREDLQNKKGEELKKEENRVKIAALKTLANITAVIRDLFHHPPSYKTTIGLSWRPLARLGGAKRKSATGPEITTVEKAKVAREGPLQIYQPPSGKFSARAGNYTPQRQGGRGGGQQGNFRNRFRGGGGRPFRGGGGGRFGRF</sequence>
<dbReference type="AlphaFoldDB" id="A0A1D2MS43"/>
<dbReference type="Gene3D" id="1.25.10.10">
    <property type="entry name" value="Leucine-rich Repeat Variant"/>
    <property type="match status" value="1"/>
</dbReference>
<evidence type="ECO:0000313" key="4">
    <source>
        <dbReference type="EMBL" id="ODM95907.1"/>
    </source>
</evidence>
<name>A0A1D2MS43_ORCCI</name>
<dbReference type="PANTHER" id="PTHR12758">
    <property type="entry name" value="APOPTOSIS INHIBITOR 5-RELATED"/>
    <property type="match status" value="1"/>
</dbReference>
<dbReference type="EMBL" id="LJIJ01000608">
    <property type="protein sequence ID" value="ODM95907.1"/>
    <property type="molecule type" value="Genomic_DNA"/>
</dbReference>
<feature type="compositionally biased region" description="Gly residues" evidence="3">
    <location>
        <begin position="431"/>
        <end position="449"/>
    </location>
</feature>
<accession>A0A1D2MS43</accession>
<evidence type="ECO:0000256" key="1">
    <source>
        <dbReference type="ARBA" id="ARBA00009515"/>
    </source>
</evidence>
<feature type="region of interest" description="Disordered" evidence="3">
    <location>
        <begin position="1"/>
        <end position="24"/>
    </location>
</feature>
<dbReference type="OrthoDB" id="19224at2759"/>
<comment type="similarity">
    <text evidence="1">Belongs to the API5 family.</text>
</comment>
<dbReference type="SUPFAM" id="SSF48371">
    <property type="entry name" value="ARM repeat"/>
    <property type="match status" value="1"/>
</dbReference>
<comment type="caution">
    <text evidence="4">The sequence shown here is derived from an EMBL/GenBank/DDBJ whole genome shotgun (WGS) entry which is preliminary data.</text>
</comment>
<evidence type="ECO:0000313" key="5">
    <source>
        <dbReference type="Proteomes" id="UP000094527"/>
    </source>
</evidence>
<dbReference type="InterPro" id="IPR008383">
    <property type="entry name" value="API5"/>
</dbReference>
<dbReference type="InterPro" id="IPR016024">
    <property type="entry name" value="ARM-type_fold"/>
</dbReference>
<dbReference type="PANTHER" id="PTHR12758:SF19">
    <property type="entry name" value="APOPTOSIS INHIBITOR 5"/>
    <property type="match status" value="1"/>
</dbReference>
<reference evidence="4 5" key="1">
    <citation type="journal article" date="2016" name="Genome Biol. Evol.">
        <title>Gene Family Evolution Reflects Adaptation to Soil Environmental Stressors in the Genome of the Collembolan Orchesella cincta.</title>
        <authorList>
            <person name="Faddeeva-Vakhrusheva A."/>
            <person name="Derks M.F."/>
            <person name="Anvar S.Y."/>
            <person name="Agamennone V."/>
            <person name="Suring W."/>
            <person name="Smit S."/>
            <person name="van Straalen N.M."/>
            <person name="Roelofs D."/>
        </authorList>
    </citation>
    <scope>NUCLEOTIDE SEQUENCE [LARGE SCALE GENOMIC DNA]</scope>
    <source>
        <tissue evidence="4">Mixed pool</tissue>
    </source>
</reference>
<dbReference type="GO" id="GO:0006915">
    <property type="term" value="P:apoptotic process"/>
    <property type="evidence" value="ECO:0007669"/>
    <property type="project" value="UniProtKB-KW"/>
</dbReference>
<organism evidence="4 5">
    <name type="scientific">Orchesella cincta</name>
    <name type="common">Springtail</name>
    <name type="synonym">Podura cincta</name>
    <dbReference type="NCBI Taxonomy" id="48709"/>
    <lineage>
        <taxon>Eukaryota</taxon>
        <taxon>Metazoa</taxon>
        <taxon>Ecdysozoa</taxon>
        <taxon>Arthropoda</taxon>
        <taxon>Hexapoda</taxon>
        <taxon>Collembola</taxon>
        <taxon>Entomobryomorpha</taxon>
        <taxon>Entomobryoidea</taxon>
        <taxon>Orchesellidae</taxon>
        <taxon>Orchesellinae</taxon>
        <taxon>Orchesella</taxon>
    </lineage>
</organism>
<dbReference type="Pfam" id="PF05918">
    <property type="entry name" value="API5"/>
    <property type="match status" value="1"/>
</dbReference>
<protein>
    <submittedName>
        <fullName evidence="4">Apoptosis inhibitor 5</fullName>
    </submittedName>
</protein>
<proteinExistence type="inferred from homology"/>
<dbReference type="InterPro" id="IPR011989">
    <property type="entry name" value="ARM-like"/>
</dbReference>
<dbReference type="OMA" id="DMIGEEF"/>
<evidence type="ECO:0000256" key="3">
    <source>
        <dbReference type="SAM" id="MobiDB-lite"/>
    </source>
</evidence>
<keyword evidence="5" id="KW-1185">Reference proteome</keyword>
<dbReference type="STRING" id="48709.A0A1D2MS43"/>